<accession>A0A1I3NMV4</accession>
<name>A0A1I3NMV4_9RHOB</name>
<keyword evidence="2" id="KW-0732">Signal</keyword>
<sequence>MQRPSPRIAAVAAVACLGAGVAVAPRPAAGQGLLDALGLGRISEPTLRLAIEVALSSLRSTMDVTYDGFAIGPGGEEVMISGLHLSPPVEQGWCEIHIGRVEVFPGAVFGPGETVLGLHEGTASLDCLPPWLAAEAERAGYERLEIDGLDLRLTYDPSSSALTVDLAAAAAEALDLQVELDLGYFWPVNPGFSRSSPLPSARFDRLAIRVDEQGLISRAVRLAGYESDPDALAEVFREGLHAILAPGETAELSEEAEEIAGRLAAAAARVAAEGGAMEVEIVPRDELWLETGLFDDPAGLLASVQVRLPAGDDPPPEDAASPAEVRRATEDPGSLPPERLRALAEALAEGRGAPEAPTLARRLLRPLVDAGDLDATVMLAGMISKTEPSEAYRMLLAVAASGRADAAARMDEIEIELGLAEVIAAQDDAGADVGDADPLLEPGAPRVIVAAQAARLEAGREVARNYERAYLGYTLAAALGDRGSAMRRDLLDRRMMARGADFWNVRRELLRGRAFDAWLARAE</sequence>
<proteinExistence type="predicted"/>
<dbReference type="InterPro" id="IPR011990">
    <property type="entry name" value="TPR-like_helical_dom_sf"/>
</dbReference>
<dbReference type="Proteomes" id="UP000199377">
    <property type="component" value="Unassembled WGS sequence"/>
</dbReference>
<gene>
    <name evidence="3" type="ORF">SAMN05216258_1143</name>
</gene>
<evidence type="ECO:0000256" key="2">
    <source>
        <dbReference type="SAM" id="SignalP"/>
    </source>
</evidence>
<organism evidence="3 4">
    <name type="scientific">Albimonas pacifica</name>
    <dbReference type="NCBI Taxonomy" id="1114924"/>
    <lineage>
        <taxon>Bacteria</taxon>
        <taxon>Pseudomonadati</taxon>
        <taxon>Pseudomonadota</taxon>
        <taxon>Alphaproteobacteria</taxon>
        <taxon>Rhodobacterales</taxon>
        <taxon>Paracoccaceae</taxon>
        <taxon>Albimonas</taxon>
    </lineage>
</organism>
<evidence type="ECO:0000313" key="4">
    <source>
        <dbReference type="Proteomes" id="UP000199377"/>
    </source>
</evidence>
<evidence type="ECO:0000256" key="1">
    <source>
        <dbReference type="SAM" id="MobiDB-lite"/>
    </source>
</evidence>
<feature type="chain" id="PRO_5011458790" evidence="2">
    <location>
        <begin position="25"/>
        <end position="523"/>
    </location>
</feature>
<dbReference type="EMBL" id="FOQH01000014">
    <property type="protein sequence ID" value="SFJ10634.1"/>
    <property type="molecule type" value="Genomic_DNA"/>
</dbReference>
<feature type="region of interest" description="Disordered" evidence="1">
    <location>
        <begin position="307"/>
        <end position="337"/>
    </location>
</feature>
<dbReference type="Gene3D" id="1.25.40.10">
    <property type="entry name" value="Tetratricopeptide repeat domain"/>
    <property type="match status" value="1"/>
</dbReference>
<protein>
    <submittedName>
        <fullName evidence="3">Uncharacterized protein</fullName>
    </submittedName>
</protein>
<reference evidence="3 4" key="1">
    <citation type="submission" date="2016-10" db="EMBL/GenBank/DDBJ databases">
        <authorList>
            <person name="de Groot N.N."/>
        </authorList>
    </citation>
    <scope>NUCLEOTIDE SEQUENCE [LARGE SCALE GENOMIC DNA]</scope>
    <source>
        <strain evidence="3 4">CGMCC 1.11030</strain>
    </source>
</reference>
<keyword evidence="4" id="KW-1185">Reference proteome</keyword>
<dbReference type="RefSeq" id="WP_092865048.1">
    <property type="nucleotide sequence ID" value="NZ_FOQH01000014.1"/>
</dbReference>
<evidence type="ECO:0000313" key="3">
    <source>
        <dbReference type="EMBL" id="SFJ10634.1"/>
    </source>
</evidence>
<dbReference type="AlphaFoldDB" id="A0A1I3NMV4"/>
<feature type="signal peptide" evidence="2">
    <location>
        <begin position="1"/>
        <end position="24"/>
    </location>
</feature>